<gene>
    <name evidence="2" type="ORF">EDC63_12025</name>
</gene>
<organism evidence="2 3">
    <name type="scientific">Sulfurirhabdus autotrophica</name>
    <dbReference type="NCBI Taxonomy" id="1706046"/>
    <lineage>
        <taxon>Bacteria</taxon>
        <taxon>Pseudomonadati</taxon>
        <taxon>Pseudomonadota</taxon>
        <taxon>Betaproteobacteria</taxon>
        <taxon>Nitrosomonadales</taxon>
        <taxon>Sulfuricellaceae</taxon>
        <taxon>Sulfurirhabdus</taxon>
    </lineage>
</organism>
<evidence type="ECO:0000313" key="3">
    <source>
        <dbReference type="Proteomes" id="UP000295367"/>
    </source>
</evidence>
<accession>A0A4R3XUV3</accession>
<comment type="caution">
    <text evidence="2">The sequence shown here is derived from an EMBL/GenBank/DDBJ whole genome shotgun (WGS) entry which is preliminary data.</text>
</comment>
<dbReference type="EMBL" id="SMCO01000020">
    <property type="protein sequence ID" value="TCV82531.1"/>
    <property type="molecule type" value="Genomic_DNA"/>
</dbReference>
<reference evidence="2 3" key="1">
    <citation type="submission" date="2019-03" db="EMBL/GenBank/DDBJ databases">
        <title>Genomic Encyclopedia of Type Strains, Phase IV (KMG-IV): sequencing the most valuable type-strain genomes for metagenomic binning, comparative biology and taxonomic classification.</title>
        <authorList>
            <person name="Goeker M."/>
        </authorList>
    </citation>
    <scope>NUCLEOTIDE SEQUENCE [LARGE SCALE GENOMIC DNA]</scope>
    <source>
        <strain evidence="2 3">DSM 100309</strain>
    </source>
</reference>
<evidence type="ECO:0000256" key="1">
    <source>
        <dbReference type="SAM" id="Phobius"/>
    </source>
</evidence>
<evidence type="ECO:0000313" key="2">
    <source>
        <dbReference type="EMBL" id="TCV82531.1"/>
    </source>
</evidence>
<protein>
    <recommendedName>
        <fullName evidence="4">DUF4381 domain-containing protein</fullName>
    </recommendedName>
</protein>
<sequence>MNESVASLIDIIDPVAPLQESANSVVWLAAGIVCSVLLVAGIIFWWRKKKPARLAVKRLKALRLHVSAGELSSHEMVFMVAMELRRGLSLARLLPETPPLGFQREDVALWSSFVQLLDTLRYAPDVALDNQQLEAIFAQTEIWLRRYSL</sequence>
<name>A0A4R3XUV3_9PROT</name>
<dbReference type="AlphaFoldDB" id="A0A4R3XUV3"/>
<feature type="transmembrane region" description="Helical" evidence="1">
    <location>
        <begin position="25"/>
        <end position="46"/>
    </location>
</feature>
<keyword evidence="1" id="KW-1133">Transmembrane helix</keyword>
<dbReference type="Proteomes" id="UP000295367">
    <property type="component" value="Unassembled WGS sequence"/>
</dbReference>
<evidence type="ECO:0008006" key="4">
    <source>
        <dbReference type="Google" id="ProtNLM"/>
    </source>
</evidence>
<dbReference type="RefSeq" id="WP_124945012.1">
    <property type="nucleotide sequence ID" value="NZ_BHVT01000007.1"/>
</dbReference>
<keyword evidence="1" id="KW-0472">Membrane</keyword>
<proteinExistence type="predicted"/>
<keyword evidence="1" id="KW-0812">Transmembrane</keyword>
<keyword evidence="3" id="KW-1185">Reference proteome</keyword>